<reference evidence="2" key="1">
    <citation type="journal article" date="2019" name="Int. J. Syst. Evol. Microbiol.">
        <title>The Global Catalogue of Microorganisms (GCM) 10K type strain sequencing project: providing services to taxonomists for standard genome sequencing and annotation.</title>
        <authorList>
            <consortium name="The Broad Institute Genomics Platform"/>
            <consortium name="The Broad Institute Genome Sequencing Center for Infectious Disease"/>
            <person name="Wu L."/>
            <person name="Ma J."/>
        </authorList>
    </citation>
    <scope>NUCLEOTIDE SEQUENCE [LARGE SCALE GENOMIC DNA]</scope>
    <source>
        <strain evidence="2">CCUG 62952</strain>
    </source>
</reference>
<gene>
    <name evidence="1" type="ORF">ACFQ1M_02765</name>
</gene>
<dbReference type="Proteomes" id="UP001596978">
    <property type="component" value="Unassembled WGS sequence"/>
</dbReference>
<name>A0ABW3CV64_9FLAO</name>
<organism evidence="1 2">
    <name type="scientific">Sungkyunkwania multivorans</name>
    <dbReference type="NCBI Taxonomy" id="1173618"/>
    <lineage>
        <taxon>Bacteria</taxon>
        <taxon>Pseudomonadati</taxon>
        <taxon>Bacteroidota</taxon>
        <taxon>Flavobacteriia</taxon>
        <taxon>Flavobacteriales</taxon>
        <taxon>Flavobacteriaceae</taxon>
        <taxon>Sungkyunkwania</taxon>
    </lineage>
</organism>
<sequence>MDETDKLSILRDILLTDEKEYADNIKERIAVLEQTINERYKLSEKVDPIVEDRLRQFTREIPDTLGPTITKALQTQIEESKDQVVEVLYPIMGKMIKKYIAQEMKILSERIGREVNASFSARGWKRRFKAWFSGVKEEDLLLSEMAAPPEVLQVMIIEKNSGILIGNYSRAQTIDQDMMSGMLTAIKSFVEDAFQQRGQNLELIQYEFYNIHIQSFLSHYIAIVISGNYNTAFKDKLQNVIFDFYENFMGLMIHHENLDQQSIAKELSYYFKNENL</sequence>
<accession>A0ABW3CV64</accession>
<keyword evidence="2" id="KW-1185">Reference proteome</keyword>
<comment type="caution">
    <text evidence="1">The sequence shown here is derived from an EMBL/GenBank/DDBJ whole genome shotgun (WGS) entry which is preliminary data.</text>
</comment>
<proteinExistence type="predicted"/>
<evidence type="ECO:0000313" key="1">
    <source>
        <dbReference type="EMBL" id="MFD0861117.1"/>
    </source>
</evidence>
<dbReference type="RefSeq" id="WP_386403529.1">
    <property type="nucleotide sequence ID" value="NZ_JBHTJH010000003.1"/>
</dbReference>
<protein>
    <submittedName>
        <fullName evidence="1">Cell envelope biogenesis protein OmpA</fullName>
    </submittedName>
</protein>
<dbReference type="EMBL" id="JBHTJH010000003">
    <property type="protein sequence ID" value="MFD0861117.1"/>
    <property type="molecule type" value="Genomic_DNA"/>
</dbReference>
<evidence type="ECO:0000313" key="2">
    <source>
        <dbReference type="Proteomes" id="UP001596978"/>
    </source>
</evidence>